<dbReference type="GO" id="GO:0005049">
    <property type="term" value="F:nuclear export signal receptor activity"/>
    <property type="evidence" value="ECO:0007669"/>
    <property type="project" value="InterPro"/>
</dbReference>
<dbReference type="PROSITE" id="PS50166">
    <property type="entry name" value="IMPORTIN_B_NT"/>
    <property type="match status" value="1"/>
</dbReference>
<keyword evidence="4" id="KW-0813">Transport</keyword>
<dbReference type="GO" id="GO:0005737">
    <property type="term" value="C:cytoplasm"/>
    <property type="evidence" value="ECO:0007669"/>
    <property type="project" value="UniProtKB-SubCell"/>
</dbReference>
<dbReference type="GO" id="GO:0006611">
    <property type="term" value="P:protein export from nucleus"/>
    <property type="evidence" value="ECO:0007669"/>
    <property type="project" value="TreeGrafter"/>
</dbReference>
<dbReference type="SUPFAM" id="SSF48371">
    <property type="entry name" value="ARM repeat"/>
    <property type="match status" value="1"/>
</dbReference>
<dbReference type="Proteomes" id="UP000241890">
    <property type="component" value="Unassembled WGS sequence"/>
</dbReference>
<protein>
    <recommendedName>
        <fullName evidence="8">Exportin-4</fullName>
    </recommendedName>
</protein>
<keyword evidence="6" id="KW-0653">Protein transport</keyword>
<dbReference type="OrthoDB" id="196599at2759"/>
<accession>A0A2R5GCM3</accession>
<sequence length="1282" mass="139674">MDGGELRRFEEACEWLARGDNARKHEAEAVLLDFRKRAGAVDGATAIVGSSQHVFVQFQAALVLRHAALDQWSALSPQERVQLRRTVLHMVVERCNDFHRTVRKQLLQALAVMWKRGWLEDQNDPALVQAKNELFEQIRSLLASGGAGGEASSGHPSSPQALSSRHAVALQLLGALVEEFSSSKASELGLSLAFHRECHESFERAGLKEAFMMAAALLRGLAAGINPTTRTMQAGPDTEEVVRSSLSLLESCLAWDFQCGDAGSQANRTFQVESALARGREHVSLRGTASIKPGAGWRDVLLQGGLLETLFRLYAASRGASAGHAGAGEDIAHQIRQLFIMLASVNGAVFADTAQRAKYLDTMLQGSLFGVIADPLVPIEAAAGLSQTFVSTAAGSKEALCAAGGAEFLDMCALFARLMSNFSVNDILSAEMSGVFPRMLGALSQLSKSILEGAARNAAGPAAESGMPSGAGPRTHDEDDDVDNSWLMEAFGSLLEVWGVFTTWAEALGARATSSEDPPSALETEAHRIVCGAAGDLYQFYLEKRLVMARASMEREAFETFEEEFAEDESALDDHLLSISSLGRADVVRSMMANISALQRLSADLMASASQPWSEESSMRCSQVAEQLFWVVLLASGLLADPADGERPMIPACIIASSMQFCAQASGAGPMTRQTASEDPCVKLSQGLLQLLQFEAERVRGSNGEDERISPLLSSKLLAAVTRWSMTYLLPERGLYGKSTRIQDGLPASIDLCFAQPAQAEELISFLVECATHYVSNWGTETSVNPEALNLLRAVVDNSACRRMLQQMSSWGTLCEAHVRSVRDANWKPLDGLTVRGQGTLLQVLLMSLEVGQEAPTARREHLQGLFAQLVEPVQQRLDSLASRLVSDAQRVGKENVGSVLSDPHFLQDLERVMNMYVGAVQAASFGPLAGWCRDFVLGALSSRWAQVGAAALTFIKRDGLGAAVSGSARRVISEVLELIEAYMELQLESTPTTQLAPAFEAADRILQVFAEFQRHLASHPGQFKTGEEDAWCRDVLRLMRLIRHITFRDQLDFSENPVNLAQAQGPQPVQVVIKGVQLVFPLVTDDLLQFPGIAEEFFNVLRNLVDAYPSEFATLSREMFNPILKALEFGMSDHRVSVSRNSFEALTCLAEFHVEQAAQGGPGLGANLRPNGPGTPSVLLQLLQKVFNFIVFQTFDSSLLNPAANAMFALIASEQESFGPMVEGIIASQEDPAMRERLSRAFTGLVQNNDVQLRFDRINRRRFQKNVVDFVNQVRGFMRKK</sequence>
<keyword evidence="5" id="KW-0963">Cytoplasm</keyword>
<dbReference type="GO" id="GO:0031267">
    <property type="term" value="F:small GTPase binding"/>
    <property type="evidence" value="ECO:0007669"/>
    <property type="project" value="InterPro"/>
</dbReference>
<keyword evidence="7" id="KW-0539">Nucleus</keyword>
<feature type="region of interest" description="Disordered" evidence="9">
    <location>
        <begin position="459"/>
        <end position="481"/>
    </location>
</feature>
<comment type="caution">
    <text evidence="11">The sequence shown here is derived from an EMBL/GenBank/DDBJ whole genome shotgun (WGS) entry which is preliminary data.</text>
</comment>
<dbReference type="InterPro" id="IPR044189">
    <property type="entry name" value="XPO4/7-like"/>
</dbReference>
<feature type="domain" description="Importin N-terminal" evidence="10">
    <location>
        <begin position="27"/>
        <end position="93"/>
    </location>
</feature>
<reference evidence="11 12" key="1">
    <citation type="submission" date="2017-12" db="EMBL/GenBank/DDBJ databases">
        <title>Sequencing, de novo assembly and annotation of complete genome of a new Thraustochytrid species, strain FCC1311.</title>
        <authorList>
            <person name="Sedici K."/>
            <person name="Godart F."/>
            <person name="Aiese Cigliano R."/>
            <person name="Sanseverino W."/>
            <person name="Barakat M."/>
            <person name="Ortet P."/>
            <person name="Marechal E."/>
            <person name="Cagnac O."/>
            <person name="Amato A."/>
        </authorList>
    </citation>
    <scope>NUCLEOTIDE SEQUENCE [LARGE SCALE GENOMIC DNA]</scope>
</reference>
<dbReference type="PANTHER" id="PTHR12596:SF1">
    <property type="entry name" value="EXPORTIN-4"/>
    <property type="match status" value="1"/>
</dbReference>
<gene>
    <name evidence="11" type="ORF">FCC1311_043122</name>
</gene>
<dbReference type="PANTHER" id="PTHR12596">
    <property type="entry name" value="EXPORTIN 4,7-RELATED"/>
    <property type="match status" value="1"/>
</dbReference>
<evidence type="ECO:0000256" key="7">
    <source>
        <dbReference type="ARBA" id="ARBA00023242"/>
    </source>
</evidence>
<organism evidence="11 12">
    <name type="scientific">Hondaea fermentalgiana</name>
    <dbReference type="NCBI Taxonomy" id="2315210"/>
    <lineage>
        <taxon>Eukaryota</taxon>
        <taxon>Sar</taxon>
        <taxon>Stramenopiles</taxon>
        <taxon>Bigyra</taxon>
        <taxon>Labyrinthulomycetes</taxon>
        <taxon>Thraustochytrida</taxon>
        <taxon>Thraustochytriidae</taxon>
        <taxon>Hondaea</taxon>
    </lineage>
</organism>
<comment type="similarity">
    <text evidence="3">Belongs to the exportin family.</text>
</comment>
<proteinExistence type="inferred from homology"/>
<evidence type="ECO:0000256" key="4">
    <source>
        <dbReference type="ARBA" id="ARBA00022448"/>
    </source>
</evidence>
<dbReference type="InterPro" id="IPR011989">
    <property type="entry name" value="ARM-like"/>
</dbReference>
<evidence type="ECO:0000313" key="12">
    <source>
        <dbReference type="Proteomes" id="UP000241890"/>
    </source>
</evidence>
<name>A0A2R5GCM3_9STRA</name>
<dbReference type="InterPro" id="IPR016024">
    <property type="entry name" value="ARM-type_fold"/>
</dbReference>
<dbReference type="EMBL" id="BEYU01000039">
    <property type="protein sequence ID" value="GBG28089.1"/>
    <property type="molecule type" value="Genomic_DNA"/>
</dbReference>
<comment type="subcellular location">
    <subcellularLocation>
        <location evidence="2">Cytoplasm</location>
    </subcellularLocation>
    <subcellularLocation>
        <location evidence="1">Nucleus</location>
    </subcellularLocation>
</comment>
<evidence type="ECO:0000313" key="11">
    <source>
        <dbReference type="EMBL" id="GBG28089.1"/>
    </source>
</evidence>
<dbReference type="Gene3D" id="1.25.10.10">
    <property type="entry name" value="Leucine-rich Repeat Variant"/>
    <property type="match status" value="2"/>
</dbReference>
<evidence type="ECO:0000256" key="2">
    <source>
        <dbReference type="ARBA" id="ARBA00004496"/>
    </source>
</evidence>
<dbReference type="InParanoid" id="A0A2R5GCM3"/>
<evidence type="ECO:0000256" key="1">
    <source>
        <dbReference type="ARBA" id="ARBA00004123"/>
    </source>
</evidence>
<evidence type="ECO:0000256" key="3">
    <source>
        <dbReference type="ARBA" id="ARBA00009466"/>
    </source>
</evidence>
<evidence type="ECO:0000256" key="6">
    <source>
        <dbReference type="ARBA" id="ARBA00022927"/>
    </source>
</evidence>
<evidence type="ECO:0000256" key="9">
    <source>
        <dbReference type="SAM" id="MobiDB-lite"/>
    </source>
</evidence>
<dbReference type="InterPro" id="IPR001494">
    <property type="entry name" value="Importin-beta_N"/>
</dbReference>
<evidence type="ECO:0000256" key="5">
    <source>
        <dbReference type="ARBA" id="ARBA00022490"/>
    </source>
</evidence>
<keyword evidence="12" id="KW-1185">Reference proteome</keyword>
<evidence type="ECO:0000259" key="10">
    <source>
        <dbReference type="PROSITE" id="PS50166"/>
    </source>
</evidence>
<evidence type="ECO:0000256" key="8">
    <source>
        <dbReference type="ARBA" id="ARBA00040444"/>
    </source>
</evidence>
<dbReference type="GO" id="GO:0005643">
    <property type="term" value="C:nuclear pore"/>
    <property type="evidence" value="ECO:0007669"/>
    <property type="project" value="TreeGrafter"/>
</dbReference>